<comment type="caution">
    <text evidence="7">The sequence shown here is derived from an EMBL/GenBank/DDBJ whole genome shotgun (WGS) entry which is preliminary data.</text>
</comment>
<gene>
    <name evidence="7" type="ORF">A2945_04765</name>
</gene>
<reference evidence="7 8" key="1">
    <citation type="journal article" date="2016" name="Nat. Commun.">
        <title>Thousands of microbial genomes shed light on interconnected biogeochemical processes in an aquifer system.</title>
        <authorList>
            <person name="Anantharaman K."/>
            <person name="Brown C.T."/>
            <person name="Hug L.A."/>
            <person name="Sharon I."/>
            <person name="Castelle C.J."/>
            <person name="Probst A.J."/>
            <person name="Thomas B.C."/>
            <person name="Singh A."/>
            <person name="Wilkins M.J."/>
            <person name="Karaoz U."/>
            <person name="Brodie E.L."/>
            <person name="Williams K.H."/>
            <person name="Hubbard S.S."/>
            <person name="Banfield J.F."/>
        </authorList>
    </citation>
    <scope>NUCLEOTIDE SEQUENCE [LARGE SCALE GENOMIC DNA]</scope>
</reference>
<dbReference type="PANTHER" id="PTHR11758">
    <property type="entry name" value="40S RIBOSOMAL PROTEIN S15A"/>
    <property type="match status" value="1"/>
</dbReference>
<dbReference type="FunFam" id="3.30.1490.10:FF:000001">
    <property type="entry name" value="30S ribosomal protein S8"/>
    <property type="match status" value="1"/>
</dbReference>
<dbReference type="GO" id="GO:1990904">
    <property type="term" value="C:ribonucleoprotein complex"/>
    <property type="evidence" value="ECO:0007669"/>
    <property type="project" value="UniProtKB-KW"/>
</dbReference>
<name>A0A1G2CD01_9BACT</name>
<dbReference type="InterPro" id="IPR035987">
    <property type="entry name" value="Ribosomal_uS8_sf"/>
</dbReference>
<dbReference type="EMBL" id="MHLA01000017">
    <property type="protein sequence ID" value="OGY99255.1"/>
    <property type="molecule type" value="Genomic_DNA"/>
</dbReference>
<dbReference type="STRING" id="1798650.A2945_04765"/>
<evidence type="ECO:0000256" key="6">
    <source>
        <dbReference type="RuleBase" id="RU003660"/>
    </source>
</evidence>
<dbReference type="GO" id="GO:0005840">
    <property type="term" value="C:ribosome"/>
    <property type="evidence" value="ECO:0007669"/>
    <property type="project" value="UniProtKB-KW"/>
</dbReference>
<keyword evidence="2 6" id="KW-0689">Ribosomal protein</keyword>
<keyword evidence="3 6" id="KW-0687">Ribonucleoprotein</keyword>
<dbReference type="AlphaFoldDB" id="A0A1G2CD01"/>
<dbReference type="Proteomes" id="UP000178880">
    <property type="component" value="Unassembled WGS sequence"/>
</dbReference>
<dbReference type="GO" id="GO:0003735">
    <property type="term" value="F:structural constituent of ribosome"/>
    <property type="evidence" value="ECO:0007669"/>
    <property type="project" value="InterPro"/>
</dbReference>
<dbReference type="PROSITE" id="PS00053">
    <property type="entry name" value="RIBOSOMAL_S8"/>
    <property type="match status" value="1"/>
</dbReference>
<evidence type="ECO:0000256" key="2">
    <source>
        <dbReference type="ARBA" id="ARBA00022980"/>
    </source>
</evidence>
<evidence type="ECO:0000256" key="5">
    <source>
        <dbReference type="ARBA" id="ARBA00035525"/>
    </source>
</evidence>
<comment type="similarity">
    <text evidence="1 6">Belongs to the universal ribosomal protein uS8 family.</text>
</comment>
<dbReference type="GO" id="GO:0005737">
    <property type="term" value="C:cytoplasm"/>
    <property type="evidence" value="ECO:0007669"/>
    <property type="project" value="UniProtKB-ARBA"/>
</dbReference>
<proteinExistence type="inferred from homology"/>
<evidence type="ECO:0000256" key="3">
    <source>
        <dbReference type="ARBA" id="ARBA00023274"/>
    </source>
</evidence>
<evidence type="ECO:0000256" key="4">
    <source>
        <dbReference type="ARBA" id="ARBA00035258"/>
    </source>
</evidence>
<evidence type="ECO:0000313" key="7">
    <source>
        <dbReference type="EMBL" id="OGY99255.1"/>
    </source>
</evidence>
<protein>
    <recommendedName>
        <fullName evidence="4">Small ribosomal subunit protein uS8</fullName>
    </recommendedName>
    <alternativeName>
        <fullName evidence="5">30S ribosomal protein S8</fullName>
    </alternativeName>
</protein>
<sequence length="126" mass="14022">MYYDLLARIQNAERAGKESVIGRFSKLSFAVARILKDEGYVGEVHKKSVGKLDHIEIRLLKGAKARAITGFKIISKPSRRLYVTAQNLRSVRQGHGTAVISTSKGVMTGKEAKKNNIGGEYLFEVW</sequence>
<accession>A0A1G2CD01</accession>
<dbReference type="InterPro" id="IPR000630">
    <property type="entry name" value="Ribosomal_uS8"/>
</dbReference>
<evidence type="ECO:0000256" key="1">
    <source>
        <dbReference type="ARBA" id="ARBA00006471"/>
    </source>
</evidence>
<dbReference type="GO" id="GO:0006412">
    <property type="term" value="P:translation"/>
    <property type="evidence" value="ECO:0007669"/>
    <property type="project" value="InterPro"/>
</dbReference>
<organism evidence="7 8">
    <name type="scientific">Candidatus Liptonbacteria bacterium RIFCSPLOWO2_01_FULL_52_25</name>
    <dbReference type="NCBI Taxonomy" id="1798650"/>
    <lineage>
        <taxon>Bacteria</taxon>
        <taxon>Candidatus Liptoniibacteriota</taxon>
    </lineage>
</organism>
<dbReference type="SUPFAM" id="SSF56047">
    <property type="entry name" value="Ribosomal protein S8"/>
    <property type="match status" value="1"/>
</dbReference>
<dbReference type="Gene3D" id="3.30.1370.30">
    <property type="match status" value="1"/>
</dbReference>
<dbReference type="Pfam" id="PF00410">
    <property type="entry name" value="Ribosomal_S8"/>
    <property type="match status" value="1"/>
</dbReference>
<evidence type="ECO:0000313" key="8">
    <source>
        <dbReference type="Proteomes" id="UP000178880"/>
    </source>
</evidence>
<dbReference type="InterPro" id="IPR047863">
    <property type="entry name" value="Ribosomal_uS8_CS"/>
</dbReference>
<dbReference type="Gene3D" id="3.30.1490.10">
    <property type="match status" value="1"/>
</dbReference>